<accession>T0L8M4</accession>
<name>T0L8M4_COLGC</name>
<dbReference type="AlphaFoldDB" id="T0L8M4"/>
<evidence type="ECO:0000313" key="1">
    <source>
        <dbReference type="EMBL" id="EQB47951.1"/>
    </source>
</evidence>
<dbReference type="Proteomes" id="UP000015530">
    <property type="component" value="Unassembled WGS sequence"/>
</dbReference>
<organism evidence="1 2">
    <name type="scientific">Colletotrichum gloeosporioides (strain Cg-14)</name>
    <name type="common">Anthracnose fungus</name>
    <name type="synonym">Glomerella cingulata</name>
    <dbReference type="NCBI Taxonomy" id="1237896"/>
    <lineage>
        <taxon>Eukaryota</taxon>
        <taxon>Fungi</taxon>
        <taxon>Dikarya</taxon>
        <taxon>Ascomycota</taxon>
        <taxon>Pezizomycotina</taxon>
        <taxon>Sordariomycetes</taxon>
        <taxon>Hypocreomycetidae</taxon>
        <taxon>Glomerellales</taxon>
        <taxon>Glomerellaceae</taxon>
        <taxon>Colletotrichum</taxon>
        <taxon>Colletotrichum gloeosporioides species complex</taxon>
    </lineage>
</organism>
<dbReference type="HOGENOM" id="CLU_3410638_0_0_1"/>
<dbReference type="EMBL" id="AMYD01002783">
    <property type="protein sequence ID" value="EQB47951.1"/>
    <property type="molecule type" value="Genomic_DNA"/>
</dbReference>
<reference evidence="2" key="1">
    <citation type="journal article" date="2013" name="Mol. Plant Microbe Interact.">
        <title>Global aspects of pacC regulation of pathogenicity genes in Colletotrichum gloeosporioides as revealed by transcriptome analysis.</title>
        <authorList>
            <person name="Alkan N."/>
            <person name="Meng X."/>
            <person name="Friedlander G."/>
            <person name="Reuveni E."/>
            <person name="Sukno S."/>
            <person name="Sherman A."/>
            <person name="Thon M."/>
            <person name="Fluhr R."/>
            <person name="Prusky D."/>
        </authorList>
    </citation>
    <scope>NUCLEOTIDE SEQUENCE [LARGE SCALE GENOMIC DNA]</scope>
    <source>
        <strain evidence="2">Cg-14</strain>
    </source>
</reference>
<comment type="caution">
    <text evidence="1">The sequence shown here is derived from an EMBL/GenBank/DDBJ whole genome shotgun (WGS) entry which is preliminary data.</text>
</comment>
<proteinExistence type="predicted"/>
<protein>
    <submittedName>
        <fullName evidence="1">Uncharacterized protein</fullName>
    </submittedName>
</protein>
<gene>
    <name evidence="1" type="ORF">CGLO_12862</name>
</gene>
<evidence type="ECO:0000313" key="2">
    <source>
        <dbReference type="Proteomes" id="UP000015530"/>
    </source>
</evidence>
<sequence length="29" mass="2855">MGIPGVQIAVAAAITGRRPIARIAARAPG</sequence>